<feature type="non-terminal residue" evidence="2">
    <location>
        <position position="1"/>
    </location>
</feature>
<reference evidence="2 3" key="1">
    <citation type="journal article" date="2013" name="Proc. Natl. Acad. Sci. U.S.A.">
        <title>Genome of an arbuscular mycorrhizal fungus provides insight into the oldest plant symbiosis.</title>
        <authorList>
            <person name="Tisserant E."/>
            <person name="Malbreil M."/>
            <person name="Kuo A."/>
            <person name="Kohler A."/>
            <person name="Symeonidi A."/>
            <person name="Balestrini R."/>
            <person name="Charron P."/>
            <person name="Duensing N."/>
            <person name="Frei Dit Frey N."/>
            <person name="Gianinazzi-Pearson V."/>
            <person name="Gilbert L.B."/>
            <person name="Handa Y."/>
            <person name="Herr J.R."/>
            <person name="Hijri M."/>
            <person name="Koul R."/>
            <person name="Kawaguchi M."/>
            <person name="Krajinski F."/>
            <person name="Lammers P.J."/>
            <person name="Masclaux F.G."/>
            <person name="Murat C."/>
            <person name="Morin E."/>
            <person name="Ndikumana S."/>
            <person name="Pagni M."/>
            <person name="Petitpierre D."/>
            <person name="Requena N."/>
            <person name="Rosikiewicz P."/>
            <person name="Riley R."/>
            <person name="Saito K."/>
            <person name="San Clemente H."/>
            <person name="Shapiro H."/>
            <person name="van Tuinen D."/>
            <person name="Becard G."/>
            <person name="Bonfante P."/>
            <person name="Paszkowski U."/>
            <person name="Shachar-Hill Y.Y."/>
            <person name="Tuskan G.A."/>
            <person name="Young P.W."/>
            <person name="Sanders I.R."/>
            <person name="Henrissat B."/>
            <person name="Rensing S.A."/>
            <person name="Grigoriev I.V."/>
            <person name="Corradi N."/>
            <person name="Roux C."/>
            <person name="Martin F."/>
        </authorList>
    </citation>
    <scope>NUCLEOTIDE SEQUENCE [LARGE SCALE GENOMIC DNA]</scope>
    <source>
        <strain evidence="2 3">DAOM 197198</strain>
    </source>
</reference>
<sequence length="181" mass="20326">RDTETTRLIARSVQETASQAVKDFIVALEDLMLNGISTLDNSSLNIKYYNSSFTRPQILKDGSAVFDQRLCSINNGYSILKSYRKQIKNHLIELFPQMTWRTEMGNGYIGVTIANYGLGDDILTIKTDEKNKDEIKDKRQVQTGTETIVTTTYVTTITPTGTATTSQPQKDTGKLIKMNFP</sequence>
<evidence type="ECO:0000313" key="3">
    <source>
        <dbReference type="Proteomes" id="UP000018888"/>
    </source>
</evidence>
<evidence type="ECO:0000256" key="1">
    <source>
        <dbReference type="SAM" id="MobiDB-lite"/>
    </source>
</evidence>
<dbReference type="Proteomes" id="UP000018888">
    <property type="component" value="Unassembled WGS sequence"/>
</dbReference>
<comment type="caution">
    <text evidence="2">The sequence shown here is derived from an EMBL/GenBank/DDBJ whole genome shotgun (WGS) entry which is preliminary data.</text>
</comment>
<dbReference type="AlphaFoldDB" id="A0A2P4PRK0"/>
<gene>
    <name evidence="2" type="ORF">GLOIN_2v1641234</name>
</gene>
<proteinExistence type="predicted"/>
<organism evidence="2 3">
    <name type="scientific">Rhizophagus irregularis (strain DAOM 181602 / DAOM 197198 / MUCL 43194)</name>
    <name type="common">Arbuscular mycorrhizal fungus</name>
    <name type="synonym">Glomus intraradices</name>
    <dbReference type="NCBI Taxonomy" id="747089"/>
    <lineage>
        <taxon>Eukaryota</taxon>
        <taxon>Fungi</taxon>
        <taxon>Fungi incertae sedis</taxon>
        <taxon>Mucoromycota</taxon>
        <taxon>Glomeromycotina</taxon>
        <taxon>Glomeromycetes</taxon>
        <taxon>Glomerales</taxon>
        <taxon>Glomeraceae</taxon>
        <taxon>Rhizophagus</taxon>
    </lineage>
</organism>
<protein>
    <submittedName>
        <fullName evidence="2">Uncharacterized protein</fullName>
    </submittedName>
</protein>
<dbReference type="VEuPathDB" id="FungiDB:RhiirFUN_023806"/>
<feature type="region of interest" description="Disordered" evidence="1">
    <location>
        <begin position="160"/>
        <end position="181"/>
    </location>
</feature>
<accession>A0A2P4PRK0</accession>
<dbReference type="EMBL" id="AUPC02000160">
    <property type="protein sequence ID" value="POG68019.1"/>
    <property type="molecule type" value="Genomic_DNA"/>
</dbReference>
<name>A0A2P4PRK0_RHIID</name>
<reference evidence="2 3" key="2">
    <citation type="journal article" date="2018" name="New Phytol.">
        <title>High intraspecific genome diversity in the model arbuscular mycorrhizal symbiont Rhizophagus irregularis.</title>
        <authorList>
            <person name="Chen E.C.H."/>
            <person name="Morin E."/>
            <person name="Beaudet D."/>
            <person name="Noel J."/>
            <person name="Yildirir G."/>
            <person name="Ndikumana S."/>
            <person name="Charron P."/>
            <person name="St-Onge C."/>
            <person name="Giorgi J."/>
            <person name="Kruger M."/>
            <person name="Marton T."/>
            <person name="Ropars J."/>
            <person name="Grigoriev I.V."/>
            <person name="Hainaut M."/>
            <person name="Henrissat B."/>
            <person name="Roux C."/>
            <person name="Martin F."/>
            <person name="Corradi N."/>
        </authorList>
    </citation>
    <scope>NUCLEOTIDE SEQUENCE [LARGE SCALE GENOMIC DNA]</scope>
    <source>
        <strain evidence="2 3">DAOM 197198</strain>
    </source>
</reference>
<evidence type="ECO:0000313" key="2">
    <source>
        <dbReference type="EMBL" id="POG68019.1"/>
    </source>
</evidence>
<keyword evidence="3" id="KW-1185">Reference proteome</keyword>